<dbReference type="FunFam" id="3.30.70.330:FF:000051">
    <property type="entry name" value="Heterogeneous nuclear ribonucleoprotein 1"/>
    <property type="match status" value="2"/>
</dbReference>
<feature type="domain" description="RRM" evidence="4">
    <location>
        <begin position="6"/>
        <end position="82"/>
    </location>
</feature>
<feature type="domain" description="RRM" evidence="4">
    <location>
        <begin position="106"/>
        <end position="183"/>
    </location>
</feature>
<dbReference type="GO" id="GO:0003729">
    <property type="term" value="F:mRNA binding"/>
    <property type="evidence" value="ECO:0007669"/>
    <property type="project" value="TreeGrafter"/>
</dbReference>
<reference evidence="5" key="1">
    <citation type="submission" date="2022-05" db="EMBL/GenBank/DDBJ databases">
        <title>The Musa troglodytarum L. genome provides insights into the mechanism of non-climacteric behaviour and enrichment of carotenoids.</title>
        <authorList>
            <person name="Wang J."/>
        </authorList>
    </citation>
    <scope>NUCLEOTIDE SEQUENCE</scope>
    <source>
        <tissue evidence="5">Leaf</tissue>
    </source>
</reference>
<dbReference type="Pfam" id="PF00076">
    <property type="entry name" value="RRM_1"/>
    <property type="match status" value="4"/>
</dbReference>
<feature type="domain" description="RRM" evidence="4">
    <location>
        <begin position="597"/>
        <end position="674"/>
    </location>
</feature>
<sequence length="998" mass="106276">MQSDLGKLFIGGISWDTNEDRLREYFSNYGEVVEAVIMKDRTTGRARGFGFVVFADPAVAERVVMEKHLIDGRMVEAKKAVPRDDQQILNRNNSSIHGSPGPSRTKKIFVGGLPSTITESDFKNYFDQFGTITDVVVMYDHNTQRPRGFGFITYDSEDAVDKVLFKSFHELNGKMVEVKRAVPKELSPGPNMRSPSAGYTYGLNRTNNFLNGYTQGYNPSSISGYGMRMDSRLGPPTSGSNGFPSFGPGFGMGMNFEPSLMPSYGGNSNFSNSIGYGRGLSPYLGGNSTRYSSPIGYGGGSANTSSVFSSMARNAWGSGGLNYTTNSASSNAYMAPGSGSLGGFGNSTLNWGSASPISAQVGGNTSSFASGNLNYGDGDNNFDLGGGNFGRSNGPSAMKTTLAASNSGFEGSYAELYGGSSVYGDPTWRSSSSELGGTSSFSYGLGNAPSDIIGQNSAGYVGDYNINNRQPNRGIATLVGTLRSKTMIEKRMQSDLGKLFIGGISWDTNEDRLREYFGNFGAVVEAVIMKDRTTGRARGFGFVVFADPVVAEQVVMEKHLIDGRMVEAKKAVPRDDQQILNRINSNIHGSPSPGHTKKIFVGGLPSTITESDFKKYFDQFGTITDVVVMYDHNTQRPRGFGFITYDSEDAVDKVLFKSFHELNGKMVEVKRAVPKELSPGPNMRSPSAGYNYGLNRANNSPNGYTQGYNPSSISGYGMRMDSRLGPPSSASNGLPSFGPSYGMGMNFEPSLIPSFGGNSTFSNNIGYGRGLSPYFSGNSTRYSSPIGYGGGNANTSSVFNSMSRNAWGSGGLDYATNSASSNAYIASGSGNLGGLVNSTLNWSNASPIPAQVGGSTANYISGNLNFGDCNNNFNLSGGNFQRSNSPSAVKTTVAPSSSGYEGSYAELYGGSSVYGDPTWRSSSSELGGTGLFGYGLGNAPSDVVGQSSAAYVGDYNITNRQPNRDAATYFLEKKCALECANICTYQSRTANDTLFTGY</sequence>
<dbReference type="GO" id="GO:0006417">
    <property type="term" value="P:regulation of translation"/>
    <property type="evidence" value="ECO:0007669"/>
    <property type="project" value="TreeGrafter"/>
</dbReference>
<protein>
    <submittedName>
        <fullName evidence="5">RNA recognition motif containing protein</fullName>
    </submittedName>
</protein>
<evidence type="ECO:0000256" key="3">
    <source>
        <dbReference type="PROSITE-ProRule" id="PRU00176"/>
    </source>
</evidence>
<dbReference type="FunFam" id="3.30.70.330:FF:000102">
    <property type="entry name" value="Heterogeneous nuclear ribonucleoprotein 1"/>
    <property type="match status" value="2"/>
</dbReference>
<keyword evidence="1" id="KW-0677">Repeat</keyword>
<evidence type="ECO:0000313" key="6">
    <source>
        <dbReference type="Proteomes" id="UP001055439"/>
    </source>
</evidence>
<dbReference type="SMART" id="SM00360">
    <property type="entry name" value="RRM"/>
    <property type="match status" value="4"/>
</dbReference>
<dbReference type="InterPro" id="IPR000504">
    <property type="entry name" value="RRM_dom"/>
</dbReference>
<dbReference type="CDD" id="cd12330">
    <property type="entry name" value="RRM2_Hrp1p"/>
    <property type="match status" value="2"/>
</dbReference>
<dbReference type="InterPro" id="IPR012677">
    <property type="entry name" value="Nucleotide-bd_a/b_plait_sf"/>
</dbReference>
<evidence type="ECO:0000259" key="4">
    <source>
        <dbReference type="PROSITE" id="PS50102"/>
    </source>
</evidence>
<organism evidence="5 6">
    <name type="scientific">Musa troglodytarum</name>
    <name type="common">fe'i banana</name>
    <dbReference type="NCBI Taxonomy" id="320322"/>
    <lineage>
        <taxon>Eukaryota</taxon>
        <taxon>Viridiplantae</taxon>
        <taxon>Streptophyta</taxon>
        <taxon>Embryophyta</taxon>
        <taxon>Tracheophyta</taxon>
        <taxon>Spermatophyta</taxon>
        <taxon>Magnoliopsida</taxon>
        <taxon>Liliopsida</taxon>
        <taxon>Zingiberales</taxon>
        <taxon>Musaceae</taxon>
        <taxon>Musa</taxon>
    </lineage>
</organism>
<dbReference type="CDD" id="cd12325">
    <property type="entry name" value="RRM1_hnRNPA_hnRNPD_like"/>
    <property type="match status" value="2"/>
</dbReference>
<evidence type="ECO:0000256" key="2">
    <source>
        <dbReference type="ARBA" id="ARBA00022884"/>
    </source>
</evidence>
<evidence type="ECO:0000313" key="5">
    <source>
        <dbReference type="EMBL" id="URE42419.1"/>
    </source>
</evidence>
<keyword evidence="6" id="KW-1185">Reference proteome</keyword>
<dbReference type="PANTHER" id="PTHR48032">
    <property type="entry name" value="RNA-BINDING PROTEIN MUSASHI HOMOLOG RBP6"/>
    <property type="match status" value="1"/>
</dbReference>
<gene>
    <name evidence="5" type="ORF">MUK42_15140</name>
</gene>
<evidence type="ECO:0000256" key="1">
    <source>
        <dbReference type="ARBA" id="ARBA00022737"/>
    </source>
</evidence>
<dbReference type="EMBL" id="CP097511">
    <property type="protein sequence ID" value="URE42419.1"/>
    <property type="molecule type" value="Genomic_DNA"/>
</dbReference>
<name>A0A9E7HY73_9LILI</name>
<dbReference type="PANTHER" id="PTHR48032:SF6">
    <property type="entry name" value="RNA-BINDING (RRM_RBD_RNP MOTIFS) FAMILY PROTEIN"/>
    <property type="match status" value="1"/>
</dbReference>
<dbReference type="SUPFAM" id="SSF54928">
    <property type="entry name" value="RNA-binding domain, RBD"/>
    <property type="match status" value="4"/>
</dbReference>
<accession>A0A9E7HY73</accession>
<dbReference type="Proteomes" id="UP001055439">
    <property type="component" value="Chromosome 9"/>
</dbReference>
<dbReference type="AlphaFoldDB" id="A0A9E7HY73"/>
<proteinExistence type="predicted"/>
<dbReference type="InterPro" id="IPR035979">
    <property type="entry name" value="RBD_domain_sf"/>
</dbReference>
<dbReference type="Gene3D" id="3.30.70.330">
    <property type="match status" value="4"/>
</dbReference>
<feature type="domain" description="RRM" evidence="4">
    <location>
        <begin position="497"/>
        <end position="573"/>
    </location>
</feature>
<keyword evidence="2 3" id="KW-0694">RNA-binding</keyword>
<dbReference type="OrthoDB" id="1875751at2759"/>
<dbReference type="PROSITE" id="PS50102">
    <property type="entry name" value="RRM"/>
    <property type="match status" value="4"/>
</dbReference>